<dbReference type="AlphaFoldDB" id="A0A175WBJ9"/>
<protein>
    <submittedName>
        <fullName evidence="2">Uncharacterized protein</fullName>
    </submittedName>
</protein>
<evidence type="ECO:0000256" key="1">
    <source>
        <dbReference type="SAM" id="Phobius"/>
    </source>
</evidence>
<comment type="caution">
    <text evidence="2">The sequence shown here is derived from an EMBL/GenBank/DDBJ whole genome shotgun (WGS) entry which is preliminary data.</text>
</comment>
<evidence type="ECO:0000313" key="3">
    <source>
        <dbReference type="Proteomes" id="UP000078237"/>
    </source>
</evidence>
<accession>A0A175WBJ9</accession>
<evidence type="ECO:0000313" key="2">
    <source>
        <dbReference type="EMBL" id="KXX81076.1"/>
    </source>
</evidence>
<keyword evidence="3" id="KW-1185">Reference proteome</keyword>
<name>A0A175WBJ9_9PEZI</name>
<reference evidence="2 3" key="1">
    <citation type="journal article" date="2016" name="Genome Announc.">
        <title>Genome Sequence of Madurella mycetomatis mm55, Isolated from a Human Mycetoma Case in Sudan.</title>
        <authorList>
            <person name="Smit S."/>
            <person name="Derks M.F."/>
            <person name="Bervoets S."/>
            <person name="Fahal A."/>
            <person name="van Leeuwen W."/>
            <person name="van Belkum A."/>
            <person name="van de Sande W.W."/>
        </authorList>
    </citation>
    <scope>NUCLEOTIDE SEQUENCE [LARGE SCALE GENOMIC DNA]</scope>
    <source>
        <strain evidence="3">mm55</strain>
    </source>
</reference>
<dbReference type="Proteomes" id="UP000078237">
    <property type="component" value="Unassembled WGS sequence"/>
</dbReference>
<keyword evidence="1" id="KW-0812">Transmembrane</keyword>
<dbReference type="VEuPathDB" id="FungiDB:MMYC01_202775"/>
<keyword evidence="1" id="KW-0472">Membrane</keyword>
<organism evidence="2 3">
    <name type="scientific">Madurella mycetomatis</name>
    <dbReference type="NCBI Taxonomy" id="100816"/>
    <lineage>
        <taxon>Eukaryota</taxon>
        <taxon>Fungi</taxon>
        <taxon>Dikarya</taxon>
        <taxon>Ascomycota</taxon>
        <taxon>Pezizomycotina</taxon>
        <taxon>Sordariomycetes</taxon>
        <taxon>Sordariomycetidae</taxon>
        <taxon>Sordariales</taxon>
        <taxon>Sordariales incertae sedis</taxon>
        <taxon>Madurella</taxon>
    </lineage>
</organism>
<dbReference type="EMBL" id="LCTW02000043">
    <property type="protein sequence ID" value="KXX81076.1"/>
    <property type="molecule type" value="Genomic_DNA"/>
</dbReference>
<feature type="transmembrane region" description="Helical" evidence="1">
    <location>
        <begin position="32"/>
        <end position="54"/>
    </location>
</feature>
<proteinExistence type="predicted"/>
<keyword evidence="1" id="KW-1133">Transmembrane helix</keyword>
<gene>
    <name evidence="2" type="ORF">MMYC01_202775</name>
</gene>
<sequence>MHHTRPRLTNLAALATWPTPISIPSSAAAPRFHLLALVGSALAFGTAVGLPLALTIAAGDGGIIGVVSAGVGTAVATGEGCGSGADTFVGPRNSFGGPEYDIPAGKESTESVVRAEALRMRLLRRAGGSMGGL</sequence>